<name>A0A940PEF1_9ENTE</name>
<gene>
    <name evidence="1" type="ORF">I6N95_20335</name>
</gene>
<sequence>MGVDTLNYTYVMAADRAKVYQSLMTEQYKWFKGQQESLTQLEVGTQISRLFQTKTQKVGVPGTVTITQLIDQELFQMETAYGAGTILQTYELTEKAEGKTTVSYSEKNSFTELRHQYSFILVGLIYKLTYNRGIKKRMQYIEQLSTSK</sequence>
<dbReference type="EMBL" id="JAEEGA010000016">
    <property type="protein sequence ID" value="MBP1043374.1"/>
    <property type="molecule type" value="Genomic_DNA"/>
</dbReference>
<protein>
    <submittedName>
        <fullName evidence="1">DUF3284 domain-containing protein</fullName>
    </submittedName>
</protein>
<dbReference type="Gene3D" id="3.30.530.20">
    <property type="match status" value="1"/>
</dbReference>
<comment type="caution">
    <text evidence="1">The sequence shown here is derived from an EMBL/GenBank/DDBJ whole genome shotgun (WGS) entry which is preliminary data.</text>
</comment>
<dbReference type="InterPro" id="IPR021701">
    <property type="entry name" value="DUF3284"/>
</dbReference>
<organism evidence="1 2">
    <name type="scientific">Vagococcus allomyrinae</name>
    <dbReference type="NCBI Taxonomy" id="2794353"/>
    <lineage>
        <taxon>Bacteria</taxon>
        <taxon>Bacillati</taxon>
        <taxon>Bacillota</taxon>
        <taxon>Bacilli</taxon>
        <taxon>Lactobacillales</taxon>
        <taxon>Enterococcaceae</taxon>
        <taxon>Vagococcus</taxon>
    </lineage>
</organism>
<dbReference type="AlphaFoldDB" id="A0A940PEF1"/>
<keyword evidence="2" id="KW-1185">Reference proteome</keyword>
<evidence type="ECO:0000313" key="2">
    <source>
        <dbReference type="Proteomes" id="UP000674938"/>
    </source>
</evidence>
<dbReference type="Pfam" id="PF11687">
    <property type="entry name" value="DUF3284"/>
    <property type="match status" value="1"/>
</dbReference>
<reference evidence="1" key="1">
    <citation type="submission" date="2020-12" db="EMBL/GenBank/DDBJ databases">
        <title>Vagococcus allomyrinae sp. nov. and Enterococcus lavae sp. nov., isolated from the larvae of Allomyrina dichotoma.</title>
        <authorList>
            <person name="Lee S.D."/>
        </authorList>
    </citation>
    <scope>NUCLEOTIDE SEQUENCE</scope>
    <source>
        <strain evidence="1">BWB3-3</strain>
    </source>
</reference>
<dbReference type="SUPFAM" id="SSF55961">
    <property type="entry name" value="Bet v1-like"/>
    <property type="match status" value="1"/>
</dbReference>
<evidence type="ECO:0000313" key="1">
    <source>
        <dbReference type="EMBL" id="MBP1043374.1"/>
    </source>
</evidence>
<dbReference type="InterPro" id="IPR023393">
    <property type="entry name" value="START-like_dom_sf"/>
</dbReference>
<dbReference type="Proteomes" id="UP000674938">
    <property type="component" value="Unassembled WGS sequence"/>
</dbReference>
<dbReference type="RefSeq" id="WP_209531188.1">
    <property type="nucleotide sequence ID" value="NZ_JAEEGA010000016.1"/>
</dbReference>
<proteinExistence type="predicted"/>
<accession>A0A940PEF1</accession>